<dbReference type="CDD" id="cd08646">
    <property type="entry name" value="FMT_core_Met-tRNA-FMT_N"/>
    <property type="match status" value="1"/>
</dbReference>
<dbReference type="PANTHER" id="PTHR11138">
    <property type="entry name" value="METHIONYL-TRNA FORMYLTRANSFERASE"/>
    <property type="match status" value="1"/>
</dbReference>
<evidence type="ECO:0000256" key="5">
    <source>
        <dbReference type="HAMAP-Rule" id="MF_00182"/>
    </source>
</evidence>
<evidence type="ECO:0000256" key="1">
    <source>
        <dbReference type="ARBA" id="ARBA00010699"/>
    </source>
</evidence>
<keyword evidence="4 5" id="KW-0648">Protein biosynthesis</keyword>
<name>A0A6N7IWJ9_9FIRM</name>
<comment type="function">
    <text evidence="5">Attaches a formyl group to the free amino group of methionyl-tRNA(fMet). The formyl group appears to play a dual role in the initiator identity of N-formylmethionyl-tRNA by promoting its recognition by IF2 and preventing the misappropriation of this tRNA by the elongation apparatus.</text>
</comment>
<accession>A0A6N7IWJ9</accession>
<dbReference type="InterPro" id="IPR005794">
    <property type="entry name" value="Fmt"/>
</dbReference>
<evidence type="ECO:0000256" key="2">
    <source>
        <dbReference type="ARBA" id="ARBA00012261"/>
    </source>
</evidence>
<feature type="domain" description="Formyl transferase N-terminal" evidence="7">
    <location>
        <begin position="1"/>
        <end position="179"/>
    </location>
</feature>
<dbReference type="Gene3D" id="3.40.50.12230">
    <property type="match status" value="1"/>
</dbReference>
<dbReference type="HAMAP" id="MF_00182">
    <property type="entry name" value="Formyl_trans"/>
    <property type="match status" value="1"/>
</dbReference>
<reference evidence="9 10" key="1">
    <citation type="submission" date="2019-10" db="EMBL/GenBank/DDBJ databases">
        <title>Comparative genomics of sulfur disproportionating microorganisms.</title>
        <authorList>
            <person name="Ward L.M."/>
            <person name="Bertran E."/>
            <person name="Johnston D."/>
        </authorList>
    </citation>
    <scope>NUCLEOTIDE SEQUENCE [LARGE SCALE GENOMIC DNA]</scope>
    <source>
        <strain evidence="9 10">DSM 14055</strain>
    </source>
</reference>
<evidence type="ECO:0000259" key="8">
    <source>
        <dbReference type="Pfam" id="PF02911"/>
    </source>
</evidence>
<dbReference type="EMBL" id="WHYR01000054">
    <property type="protein sequence ID" value="MQL53538.1"/>
    <property type="molecule type" value="Genomic_DNA"/>
</dbReference>
<dbReference type="InterPro" id="IPR002376">
    <property type="entry name" value="Formyl_transf_N"/>
</dbReference>
<dbReference type="InterPro" id="IPR036477">
    <property type="entry name" value="Formyl_transf_N_sf"/>
</dbReference>
<evidence type="ECO:0000313" key="10">
    <source>
        <dbReference type="Proteomes" id="UP000441717"/>
    </source>
</evidence>
<evidence type="ECO:0000313" key="9">
    <source>
        <dbReference type="EMBL" id="MQL53538.1"/>
    </source>
</evidence>
<dbReference type="PROSITE" id="PS00373">
    <property type="entry name" value="GART"/>
    <property type="match status" value="1"/>
</dbReference>
<dbReference type="SUPFAM" id="SSF50486">
    <property type="entry name" value="FMT C-terminal domain-like"/>
    <property type="match status" value="1"/>
</dbReference>
<comment type="similarity">
    <text evidence="1 5">Belongs to the Fmt family.</text>
</comment>
<proteinExistence type="inferred from homology"/>
<feature type="repeat" description="ANK" evidence="6">
    <location>
        <begin position="115"/>
        <end position="143"/>
    </location>
</feature>
<dbReference type="FunFam" id="3.40.50.12230:FF:000001">
    <property type="entry name" value="Methionyl-tRNA formyltransferase"/>
    <property type="match status" value="1"/>
</dbReference>
<evidence type="ECO:0000256" key="4">
    <source>
        <dbReference type="ARBA" id="ARBA00022917"/>
    </source>
</evidence>
<dbReference type="PROSITE" id="PS50088">
    <property type="entry name" value="ANK_REPEAT"/>
    <property type="match status" value="1"/>
</dbReference>
<dbReference type="PANTHER" id="PTHR11138:SF5">
    <property type="entry name" value="METHIONYL-TRNA FORMYLTRANSFERASE, MITOCHONDRIAL"/>
    <property type="match status" value="1"/>
</dbReference>
<dbReference type="RefSeq" id="WP_152948005.1">
    <property type="nucleotide sequence ID" value="NZ_WHYR01000054.1"/>
</dbReference>
<gene>
    <name evidence="5" type="primary">fmt</name>
    <name evidence="9" type="ORF">GFC01_14965</name>
</gene>
<comment type="catalytic activity">
    <reaction evidence="5">
        <text>L-methionyl-tRNA(fMet) + (6R)-10-formyltetrahydrofolate = N-formyl-L-methionyl-tRNA(fMet) + (6S)-5,6,7,8-tetrahydrofolate + H(+)</text>
        <dbReference type="Rhea" id="RHEA:24380"/>
        <dbReference type="Rhea" id="RHEA-COMP:9952"/>
        <dbReference type="Rhea" id="RHEA-COMP:9953"/>
        <dbReference type="ChEBI" id="CHEBI:15378"/>
        <dbReference type="ChEBI" id="CHEBI:57453"/>
        <dbReference type="ChEBI" id="CHEBI:78530"/>
        <dbReference type="ChEBI" id="CHEBI:78844"/>
        <dbReference type="ChEBI" id="CHEBI:195366"/>
        <dbReference type="EC" id="2.1.2.9"/>
    </reaction>
</comment>
<evidence type="ECO:0000259" key="7">
    <source>
        <dbReference type="Pfam" id="PF00551"/>
    </source>
</evidence>
<comment type="caution">
    <text evidence="9">The sequence shown here is derived from an EMBL/GenBank/DDBJ whole genome shotgun (WGS) entry which is preliminary data.</text>
</comment>
<dbReference type="Pfam" id="PF02911">
    <property type="entry name" value="Formyl_trans_C"/>
    <property type="match status" value="1"/>
</dbReference>
<protein>
    <recommendedName>
        <fullName evidence="2 5">Methionyl-tRNA formyltransferase</fullName>
        <ecNumber evidence="2 5">2.1.2.9</ecNumber>
    </recommendedName>
</protein>
<evidence type="ECO:0000256" key="3">
    <source>
        <dbReference type="ARBA" id="ARBA00022679"/>
    </source>
</evidence>
<dbReference type="InterPro" id="IPR044135">
    <property type="entry name" value="Met-tRNA-FMT_C"/>
</dbReference>
<evidence type="ECO:0000256" key="6">
    <source>
        <dbReference type="PROSITE-ProRule" id="PRU00023"/>
    </source>
</evidence>
<organism evidence="9 10">
    <name type="scientific">Desulfofundulus thermobenzoicus</name>
    <dbReference type="NCBI Taxonomy" id="29376"/>
    <lineage>
        <taxon>Bacteria</taxon>
        <taxon>Bacillati</taxon>
        <taxon>Bacillota</taxon>
        <taxon>Clostridia</taxon>
        <taxon>Eubacteriales</taxon>
        <taxon>Peptococcaceae</taxon>
        <taxon>Desulfofundulus</taxon>
    </lineage>
</organism>
<keyword evidence="10" id="KW-1185">Reference proteome</keyword>
<dbReference type="GO" id="GO:0005829">
    <property type="term" value="C:cytosol"/>
    <property type="evidence" value="ECO:0007669"/>
    <property type="project" value="TreeGrafter"/>
</dbReference>
<dbReference type="InterPro" id="IPR002110">
    <property type="entry name" value="Ankyrin_rpt"/>
</dbReference>
<dbReference type="SUPFAM" id="SSF53328">
    <property type="entry name" value="Formyltransferase"/>
    <property type="match status" value="1"/>
</dbReference>
<dbReference type="InterPro" id="IPR005793">
    <property type="entry name" value="Formyl_trans_C"/>
</dbReference>
<feature type="domain" description="Formyl transferase C-terminal" evidence="8">
    <location>
        <begin position="204"/>
        <end position="302"/>
    </location>
</feature>
<keyword evidence="6" id="KW-0040">ANK repeat</keyword>
<dbReference type="OrthoDB" id="9802815at2"/>
<dbReference type="InterPro" id="IPR041711">
    <property type="entry name" value="Met-tRNA-FMT_N"/>
</dbReference>
<dbReference type="InterPro" id="IPR011034">
    <property type="entry name" value="Formyl_transferase-like_C_sf"/>
</dbReference>
<dbReference type="NCBIfam" id="TIGR00460">
    <property type="entry name" value="fmt"/>
    <property type="match status" value="1"/>
</dbReference>
<dbReference type="Proteomes" id="UP000441717">
    <property type="component" value="Unassembled WGS sequence"/>
</dbReference>
<feature type="binding site" evidence="5">
    <location>
        <begin position="109"/>
        <end position="112"/>
    </location>
    <ligand>
        <name>(6S)-5,6,7,8-tetrahydrofolate</name>
        <dbReference type="ChEBI" id="CHEBI:57453"/>
    </ligand>
</feature>
<dbReference type="Pfam" id="PF00551">
    <property type="entry name" value="Formyl_trans_N"/>
    <property type="match status" value="1"/>
</dbReference>
<dbReference type="EC" id="2.1.2.9" evidence="2 5"/>
<sequence>MRVVFMGTPDFAVPALEALIDAGHHVVGVVTQPDRPVGRGRKLHPPPVKRTALARGLPVYQPRRVREAPFIEQLKGLAPEVIVVAAFGQILPPAVLHLPDRGCINIHASLLPRYRGAAPIHRAVMNGERETGITTMLMDEGLDTGDILLQQIISIGEGDNVGVVHDRLARLGAELLQQTLQLLAEGRLPRRPQDHRLATYAPPLTPEDEILRWERPAADLYNQVRGLDPWPGARTWWGERLLKIWRADYCSQGPPPDSVPGQVVLAGEELLVATGKGCLSLREVQLQGGRRLSVTDFLRGHRLTPGMILGDPGGGER</sequence>
<dbReference type="InterPro" id="IPR001555">
    <property type="entry name" value="GART_AS"/>
</dbReference>
<dbReference type="CDD" id="cd08704">
    <property type="entry name" value="Met_tRNA_FMT_C"/>
    <property type="match status" value="1"/>
</dbReference>
<dbReference type="GO" id="GO:0004479">
    <property type="term" value="F:methionyl-tRNA formyltransferase activity"/>
    <property type="evidence" value="ECO:0007669"/>
    <property type="project" value="UniProtKB-UniRule"/>
</dbReference>
<keyword evidence="3 5" id="KW-0808">Transferase</keyword>
<dbReference type="PROSITE" id="PS50297">
    <property type="entry name" value="ANK_REP_REGION"/>
    <property type="match status" value="1"/>
</dbReference>
<dbReference type="AlphaFoldDB" id="A0A6N7IWJ9"/>